<dbReference type="SUPFAM" id="SSF55781">
    <property type="entry name" value="GAF domain-like"/>
    <property type="match status" value="1"/>
</dbReference>
<dbReference type="PANTHER" id="PTHR43102:SF2">
    <property type="entry name" value="GAF DOMAIN-CONTAINING PROTEIN"/>
    <property type="match status" value="1"/>
</dbReference>
<dbReference type="KEGG" id="blac:94347595"/>
<dbReference type="GeneID" id="94347595"/>
<dbReference type="OrthoDB" id="21225at2759"/>
<keyword evidence="2" id="KW-1185">Reference proteome</keyword>
<dbReference type="RefSeq" id="XP_067823247.1">
    <property type="nucleotide sequence ID" value="XM_067961924.1"/>
</dbReference>
<sequence>MNRRRSTLNTNFDSSRKPCSTTIDSFETQHDKSKHGSIMTNTELLHLAREARASVKFESLACKLVEEKDWKFVKDVGEFSVFRRYESKKNNSKRQRSLEVMCVGKLNSSLEEIASILHPASEAEHNTVMSALYPKSFIFGSYERDVCCTENQVEDENEDVLFDYEEQLGVKTNSFFRTTLWGHNEQWCYFDYFRHKKERNGFMILNKALPPTVETPGRIVGENYRVDQLHGLNTSYLVERIPYEKGARVVFHAWFDLVDEGQEDCASKRNHSVRNTVEIPCSKLTSSSSSPSDSVVVKKVVRNKSRIRRLLAMAHGVTKLPRLVRRRRFGVQVPIDMNAVQVVNTRCPCCTHSLKPVKMSLAMAASAFTHRSRGSMKPNTKRCYLCGYLVCVECWSAENMECTAGRVAVIVVCTRCRANVQACEYSEVFAESASNRGPPRVVSDGTSPSTVSLLVDFLSTSLLNSAAESLEHAAVMAVIRTLLRQNSKDFDSDLDADCYGEDSYDFVDAKPKFQFVGTEAIEKVAKILSDEDRFTPLEACKLGNAEERNYVLELPADPHIDVPRWPIPSNEDDRITSAAAFGILELANRLAPTDKNTDLRGYIPDTKDLDLLCKLAVMTMNCSYSFVLVMAETHGHVLASTLPAFSGAAVPREQTNCQHTLMSTHPFMVAHHEADVRFQNQTATNLLPVRFYVGFPVMIPPANGQQGDPEVIAGTLCCVDSKPRAEITRTQYVTMIRLARTAKTFLIQKGRLLQQKLNEVAKVQEK</sequence>
<name>A0A976NZF0_BRELC</name>
<evidence type="ECO:0000313" key="1">
    <source>
        <dbReference type="EMBL" id="TDH73749.1"/>
    </source>
</evidence>
<gene>
    <name evidence="1" type="ORF">CCR75_003831</name>
</gene>
<dbReference type="AlphaFoldDB" id="A0A976NZF0"/>
<dbReference type="EMBL" id="SHOA02000005">
    <property type="protein sequence ID" value="TDH73749.1"/>
    <property type="molecule type" value="Genomic_DNA"/>
</dbReference>
<evidence type="ECO:0000313" key="2">
    <source>
        <dbReference type="Proteomes" id="UP000294530"/>
    </source>
</evidence>
<dbReference type="PANTHER" id="PTHR43102">
    <property type="entry name" value="SLR1143 PROTEIN"/>
    <property type="match status" value="1"/>
</dbReference>
<organism evidence="1 2">
    <name type="scientific">Bremia lactucae</name>
    <name type="common">Lettuce downy mildew</name>
    <dbReference type="NCBI Taxonomy" id="4779"/>
    <lineage>
        <taxon>Eukaryota</taxon>
        <taxon>Sar</taxon>
        <taxon>Stramenopiles</taxon>
        <taxon>Oomycota</taxon>
        <taxon>Peronosporomycetes</taxon>
        <taxon>Peronosporales</taxon>
        <taxon>Peronosporaceae</taxon>
        <taxon>Bremia</taxon>
    </lineage>
</organism>
<reference evidence="1 2" key="1">
    <citation type="journal article" date="2021" name="Genome Biol.">
        <title>AFLAP: assembly-free linkage analysis pipeline using k-mers from genome sequencing data.</title>
        <authorList>
            <person name="Fletcher K."/>
            <person name="Zhang L."/>
            <person name="Gil J."/>
            <person name="Han R."/>
            <person name="Cavanaugh K."/>
            <person name="Michelmore R."/>
        </authorList>
    </citation>
    <scope>NUCLEOTIDE SEQUENCE [LARGE SCALE GENOMIC DNA]</scope>
    <source>
        <strain evidence="1 2">SF5</strain>
    </source>
</reference>
<evidence type="ECO:0008006" key="3">
    <source>
        <dbReference type="Google" id="ProtNLM"/>
    </source>
</evidence>
<protein>
    <recommendedName>
        <fullName evidence="3">GAF domain-containing protein</fullName>
    </recommendedName>
</protein>
<proteinExistence type="predicted"/>
<dbReference type="Proteomes" id="UP000294530">
    <property type="component" value="Unassembled WGS sequence"/>
</dbReference>
<accession>A0A976NZF0</accession>
<comment type="caution">
    <text evidence="1">The sequence shown here is derived from an EMBL/GenBank/DDBJ whole genome shotgun (WGS) entry which is preliminary data.</text>
</comment>